<sequence length="72" mass="8461">MASIRLRSIMTFKLAILLWSLRFNQCLLQEPSLIKQDVVRGEQVRSINNKAGQCKVHFKECVTTYFGYFEDF</sequence>
<evidence type="ECO:0000313" key="3">
    <source>
        <dbReference type="EMBL" id="CEK70230.1"/>
    </source>
</evidence>
<name>A0A0B6ZR65_9EUPU</name>
<dbReference type="AlphaFoldDB" id="A0A0B6ZR65"/>
<reference evidence="3" key="1">
    <citation type="submission" date="2014-12" db="EMBL/GenBank/DDBJ databases">
        <title>Insight into the proteome of Arion vulgaris.</title>
        <authorList>
            <person name="Aradska J."/>
            <person name="Bulat T."/>
            <person name="Smidak R."/>
            <person name="Sarate P."/>
            <person name="Gangsoo J."/>
            <person name="Sialana F."/>
            <person name="Bilban M."/>
            <person name="Lubec G."/>
        </authorList>
    </citation>
    <scope>NUCLEOTIDE SEQUENCE</scope>
    <source>
        <tissue evidence="3">Skin</tissue>
    </source>
</reference>
<accession>A0A0B6ZR65</accession>
<protein>
    <submittedName>
        <fullName evidence="3">Uncharacterized protein</fullName>
    </submittedName>
</protein>
<proteinExistence type="predicted"/>
<feature type="signal peptide" evidence="1">
    <location>
        <begin position="1"/>
        <end position="28"/>
    </location>
</feature>
<dbReference type="EMBL" id="HACG01023363">
    <property type="protein sequence ID" value="CEK70228.1"/>
    <property type="molecule type" value="Transcribed_RNA"/>
</dbReference>
<evidence type="ECO:0000313" key="2">
    <source>
        <dbReference type="EMBL" id="CEK70228.1"/>
    </source>
</evidence>
<feature type="non-terminal residue" evidence="3">
    <location>
        <position position="72"/>
    </location>
</feature>
<gene>
    <name evidence="3" type="primary">ORF73332</name>
    <name evidence="2" type="synonym">ORF73329</name>
</gene>
<evidence type="ECO:0000256" key="1">
    <source>
        <dbReference type="SAM" id="SignalP"/>
    </source>
</evidence>
<organism evidence="3">
    <name type="scientific">Arion vulgaris</name>
    <dbReference type="NCBI Taxonomy" id="1028688"/>
    <lineage>
        <taxon>Eukaryota</taxon>
        <taxon>Metazoa</taxon>
        <taxon>Spiralia</taxon>
        <taxon>Lophotrochozoa</taxon>
        <taxon>Mollusca</taxon>
        <taxon>Gastropoda</taxon>
        <taxon>Heterobranchia</taxon>
        <taxon>Euthyneura</taxon>
        <taxon>Panpulmonata</taxon>
        <taxon>Eupulmonata</taxon>
        <taxon>Stylommatophora</taxon>
        <taxon>Helicina</taxon>
        <taxon>Arionoidea</taxon>
        <taxon>Arionidae</taxon>
        <taxon>Arion</taxon>
    </lineage>
</organism>
<keyword evidence="1" id="KW-0732">Signal</keyword>
<feature type="chain" id="PRO_5007391667" evidence="1">
    <location>
        <begin position="29"/>
        <end position="72"/>
    </location>
</feature>
<dbReference type="EMBL" id="HACG01023365">
    <property type="protein sequence ID" value="CEK70230.1"/>
    <property type="molecule type" value="Transcribed_RNA"/>
</dbReference>